<evidence type="ECO:0000313" key="1">
    <source>
        <dbReference type="EMBL" id="ERJ57498.1"/>
    </source>
</evidence>
<gene>
    <name evidence="1" type="ORF">M472_01835</name>
</gene>
<dbReference type="STRING" id="1346330.M472_01835"/>
<dbReference type="AlphaFoldDB" id="U2J4C5"/>
<evidence type="ECO:0000313" key="2">
    <source>
        <dbReference type="Proteomes" id="UP000016584"/>
    </source>
</evidence>
<accession>U2J4C5</accession>
<sequence length="104" mass="11847">MDVWVVSYSSITMTTITTMYKFVSVFKTNIQTLTDKILILEGLKSLKSPLIVSLDLEDEDRVLRVEANEHIVPLIVGKVDEYNFKCEELDSFLMGIPLRSMSLS</sequence>
<dbReference type="EMBL" id="ATDL01000022">
    <property type="protein sequence ID" value="ERJ57498.1"/>
    <property type="molecule type" value="Genomic_DNA"/>
</dbReference>
<name>U2J4C5_9SPHI</name>
<organism evidence="1 2">
    <name type="scientific">Sphingobacterium paucimobilis HER1398</name>
    <dbReference type="NCBI Taxonomy" id="1346330"/>
    <lineage>
        <taxon>Bacteria</taxon>
        <taxon>Pseudomonadati</taxon>
        <taxon>Bacteroidota</taxon>
        <taxon>Sphingobacteriia</taxon>
        <taxon>Sphingobacteriales</taxon>
        <taxon>Sphingobacteriaceae</taxon>
        <taxon>Sphingobacterium</taxon>
    </lineage>
</organism>
<proteinExistence type="predicted"/>
<reference evidence="1 2" key="1">
    <citation type="journal article" date="2013" name="Genome Announc.">
        <title>The Draft Genome Sequence of Sphingomonas paucimobilis Strain HER1398 (Proteobacteria), Host to the Giant PAU Phage, Indicates That It Is a Member of the Genus Sphingobacterium (Bacteroidetes).</title>
        <authorList>
            <person name="White R.A.III."/>
            <person name="Suttle C.A."/>
        </authorList>
    </citation>
    <scope>NUCLEOTIDE SEQUENCE [LARGE SCALE GENOMIC DNA]</scope>
    <source>
        <strain evidence="1 2">HER1398</strain>
    </source>
</reference>
<keyword evidence="2" id="KW-1185">Reference proteome</keyword>
<comment type="caution">
    <text evidence="1">The sequence shown here is derived from an EMBL/GenBank/DDBJ whole genome shotgun (WGS) entry which is preliminary data.</text>
</comment>
<dbReference type="PATRIC" id="fig|1346330.5.peg.4233"/>
<protein>
    <submittedName>
        <fullName evidence="1">Uncharacterized protein</fullName>
    </submittedName>
</protein>
<dbReference type="Proteomes" id="UP000016584">
    <property type="component" value="Unassembled WGS sequence"/>
</dbReference>